<dbReference type="Gene3D" id="2.120.10.30">
    <property type="entry name" value="TolB, C-terminal domain"/>
    <property type="match status" value="1"/>
</dbReference>
<evidence type="ECO:0000313" key="1">
    <source>
        <dbReference type="EMBL" id="GAF70395.1"/>
    </source>
</evidence>
<dbReference type="Pfam" id="PF07676">
    <property type="entry name" value="PD40"/>
    <property type="match status" value="2"/>
</dbReference>
<reference evidence="1" key="1">
    <citation type="journal article" date="2014" name="Front. Microbiol.">
        <title>High frequency of phylogenetically diverse reductive dehalogenase-homologous genes in deep subseafloor sedimentary metagenomes.</title>
        <authorList>
            <person name="Kawai M."/>
            <person name="Futagami T."/>
            <person name="Toyoda A."/>
            <person name="Takaki Y."/>
            <person name="Nishi S."/>
            <person name="Hori S."/>
            <person name="Arai W."/>
            <person name="Tsubouchi T."/>
            <person name="Morono Y."/>
            <person name="Uchiyama I."/>
            <person name="Ito T."/>
            <person name="Fujiyama A."/>
            <person name="Inagaki F."/>
            <person name="Takami H."/>
        </authorList>
    </citation>
    <scope>NUCLEOTIDE SEQUENCE</scope>
    <source>
        <strain evidence="1">Expedition CK06-06</strain>
    </source>
</reference>
<accession>X0T2W4</accession>
<protein>
    <submittedName>
        <fullName evidence="1">Uncharacterized protein</fullName>
    </submittedName>
</protein>
<comment type="caution">
    <text evidence="1">The sequence shown here is derived from an EMBL/GenBank/DDBJ whole genome shotgun (WGS) entry which is preliminary data.</text>
</comment>
<dbReference type="SUPFAM" id="SSF82171">
    <property type="entry name" value="DPP6 N-terminal domain-like"/>
    <property type="match status" value="1"/>
</dbReference>
<dbReference type="EMBL" id="BARS01009141">
    <property type="protein sequence ID" value="GAF70395.1"/>
    <property type="molecule type" value="Genomic_DNA"/>
</dbReference>
<proteinExistence type="predicted"/>
<dbReference type="AlphaFoldDB" id="X0T2W4"/>
<feature type="non-terminal residue" evidence="1">
    <location>
        <position position="1"/>
    </location>
</feature>
<gene>
    <name evidence="1" type="ORF">S01H1_17249</name>
</gene>
<dbReference type="InterPro" id="IPR011042">
    <property type="entry name" value="6-blade_b-propeller_TolB-like"/>
</dbReference>
<sequence length="350" mass="39003">DLPEQISSGTRWLLQRCLAKDPKTRLRDVGEARVAMEYSSDWLPTVAESSAGVTDSPGRPRWLLPVLGMTLIVAAFLLGALLRPSSPSDTIPLRKFEISRDAVHRNFDNPPVLSPDGQRIAYVHDNGIWVRDFARLEARQIVPEGDSPFWSADGRQIAYDDDEKLWRIEINGGEPALICELPERGSIISGAWTEDGTVWIAAWRGGLYRVSYRGGVPELAVENQAHEIDFHDIALLPDGNGVMFVNHQRDPEDEQWIQDSEVFVFRDGQRRKLEVESTTARMRKPVYSQGHLLFERTDAGEGIWAIPFSPSTLETTGEPFLVVTSAVQPSVADDGTLTYLPTTGDNALPE</sequence>
<organism evidence="1">
    <name type="scientific">marine sediment metagenome</name>
    <dbReference type="NCBI Taxonomy" id="412755"/>
    <lineage>
        <taxon>unclassified sequences</taxon>
        <taxon>metagenomes</taxon>
        <taxon>ecological metagenomes</taxon>
    </lineage>
</organism>
<dbReference type="InterPro" id="IPR011659">
    <property type="entry name" value="WD40"/>
</dbReference>
<name>X0T2W4_9ZZZZ</name>
<feature type="non-terminal residue" evidence="1">
    <location>
        <position position="350"/>
    </location>
</feature>